<gene>
    <name evidence="2" type="ORF">ANN_11006</name>
</gene>
<name>A0ABQ8T5J6_PERAM</name>
<evidence type="ECO:0000313" key="2">
    <source>
        <dbReference type="EMBL" id="KAJ4441155.1"/>
    </source>
</evidence>
<dbReference type="Proteomes" id="UP001148838">
    <property type="component" value="Unassembled WGS sequence"/>
</dbReference>
<accession>A0ABQ8T5J6</accession>
<keyword evidence="3" id="KW-1185">Reference proteome</keyword>
<organism evidence="2 3">
    <name type="scientific">Periplaneta americana</name>
    <name type="common">American cockroach</name>
    <name type="synonym">Blatta americana</name>
    <dbReference type="NCBI Taxonomy" id="6978"/>
    <lineage>
        <taxon>Eukaryota</taxon>
        <taxon>Metazoa</taxon>
        <taxon>Ecdysozoa</taxon>
        <taxon>Arthropoda</taxon>
        <taxon>Hexapoda</taxon>
        <taxon>Insecta</taxon>
        <taxon>Pterygota</taxon>
        <taxon>Neoptera</taxon>
        <taxon>Polyneoptera</taxon>
        <taxon>Dictyoptera</taxon>
        <taxon>Blattodea</taxon>
        <taxon>Blattoidea</taxon>
        <taxon>Blattidae</taxon>
        <taxon>Blattinae</taxon>
        <taxon>Periplaneta</taxon>
    </lineage>
</organism>
<proteinExistence type="predicted"/>
<comment type="caution">
    <text evidence="2">The sequence shown here is derived from an EMBL/GenBank/DDBJ whole genome shotgun (WGS) entry which is preliminary data.</text>
</comment>
<evidence type="ECO:0000256" key="1">
    <source>
        <dbReference type="SAM" id="MobiDB-lite"/>
    </source>
</evidence>
<protein>
    <submittedName>
        <fullName evidence="2">Uncharacterized protein</fullName>
    </submittedName>
</protein>
<dbReference type="EMBL" id="JAJSOF020000015">
    <property type="protein sequence ID" value="KAJ4441155.1"/>
    <property type="molecule type" value="Genomic_DNA"/>
</dbReference>
<feature type="region of interest" description="Disordered" evidence="1">
    <location>
        <begin position="1"/>
        <end position="25"/>
    </location>
</feature>
<reference evidence="2 3" key="1">
    <citation type="journal article" date="2022" name="Allergy">
        <title>Genome assembly and annotation of Periplaneta americana reveal a comprehensive cockroach allergen profile.</title>
        <authorList>
            <person name="Wang L."/>
            <person name="Xiong Q."/>
            <person name="Saelim N."/>
            <person name="Wang L."/>
            <person name="Nong W."/>
            <person name="Wan A.T."/>
            <person name="Shi M."/>
            <person name="Liu X."/>
            <person name="Cao Q."/>
            <person name="Hui J.H.L."/>
            <person name="Sookrung N."/>
            <person name="Leung T.F."/>
            <person name="Tungtrongchitr A."/>
            <person name="Tsui S.K.W."/>
        </authorList>
    </citation>
    <scope>NUCLEOTIDE SEQUENCE [LARGE SCALE GENOMIC DNA]</scope>
    <source>
        <strain evidence="2">PWHHKU_190912</strain>
    </source>
</reference>
<evidence type="ECO:0000313" key="3">
    <source>
        <dbReference type="Proteomes" id="UP001148838"/>
    </source>
</evidence>
<sequence>MADHLVDGPPSKRQKMTDPFQGTSDSSVPMTPLMMHFDLAPTLGNNGGGGKQQQQLLQLQQQWNPQKRSKSDLFPKPFPKHPKIQWAVIWYCSRFFKIGFILIL</sequence>